<reference evidence="2 3" key="1">
    <citation type="submission" date="2015-03" db="EMBL/GenBank/DDBJ databases">
        <title>Genome assembly of Sandaracinus amylolyticus DSM 53668.</title>
        <authorList>
            <person name="Sharma G."/>
            <person name="Subramanian S."/>
        </authorList>
    </citation>
    <scope>NUCLEOTIDE SEQUENCE [LARGE SCALE GENOMIC DNA]</scope>
    <source>
        <strain evidence="2 3">DSM 53668</strain>
    </source>
</reference>
<gene>
    <name evidence="2" type="ORF">DB32_002254</name>
</gene>
<keyword evidence="3" id="KW-1185">Reference proteome</keyword>
<dbReference type="KEGG" id="samy:DB32_002254"/>
<name>A0A0F6W1K9_9BACT</name>
<dbReference type="Gene3D" id="3.40.50.150">
    <property type="entry name" value="Vaccinia Virus protein VP39"/>
    <property type="match status" value="1"/>
</dbReference>
<dbReference type="GO" id="GO:0005737">
    <property type="term" value="C:cytoplasm"/>
    <property type="evidence" value="ECO:0007669"/>
    <property type="project" value="TreeGrafter"/>
</dbReference>
<sequence>MDVATLEDLLARGWIAAPGTSLRDEDRKKARELVGILAEVARAEARCARSRRRVTLVDAAAGKGYVGVIASTLSPRLHVHAIERDPRRIALMSEAATRLGGRVEPLVGDLGDAAIWPAEVDVVVALHACGDASDRTIERATEANARSILIAPCCVATKLPAAERANARAEALGLPRGEVRRGFIESLVASERMLELEARGWRTEIVTFAAPSVTPYRHLLRAERLREPGRMAQAKDKLARLRER</sequence>
<dbReference type="STRING" id="927083.DB32_002254"/>
<dbReference type="RefSeq" id="WP_053232377.1">
    <property type="nucleotide sequence ID" value="NZ_CP011125.1"/>
</dbReference>
<accession>A0A0F6W1K9</accession>
<dbReference type="PANTHER" id="PTHR13369">
    <property type="match status" value="1"/>
</dbReference>
<feature type="domain" description="Methyltransferase" evidence="1">
    <location>
        <begin position="28"/>
        <end position="156"/>
    </location>
</feature>
<proteinExistence type="predicted"/>
<dbReference type="Pfam" id="PF13679">
    <property type="entry name" value="Methyltransf_32"/>
    <property type="match status" value="1"/>
</dbReference>
<dbReference type="InterPro" id="IPR025714">
    <property type="entry name" value="Methyltranfer_dom"/>
</dbReference>
<dbReference type="InterPro" id="IPR029063">
    <property type="entry name" value="SAM-dependent_MTases_sf"/>
</dbReference>
<dbReference type="PANTHER" id="PTHR13369:SF0">
    <property type="entry name" value="GLUTATHIONE S-TRANSFERASE C-TERMINAL DOMAIN-CONTAINING PROTEIN"/>
    <property type="match status" value="1"/>
</dbReference>
<organism evidence="2 3">
    <name type="scientific">Sandaracinus amylolyticus</name>
    <dbReference type="NCBI Taxonomy" id="927083"/>
    <lineage>
        <taxon>Bacteria</taxon>
        <taxon>Pseudomonadati</taxon>
        <taxon>Myxococcota</taxon>
        <taxon>Polyangia</taxon>
        <taxon>Polyangiales</taxon>
        <taxon>Sandaracinaceae</taxon>
        <taxon>Sandaracinus</taxon>
    </lineage>
</organism>
<evidence type="ECO:0000313" key="2">
    <source>
        <dbReference type="EMBL" id="AKF05105.1"/>
    </source>
</evidence>
<dbReference type="GO" id="GO:0008168">
    <property type="term" value="F:methyltransferase activity"/>
    <property type="evidence" value="ECO:0007669"/>
    <property type="project" value="UniProtKB-KW"/>
</dbReference>
<dbReference type="EMBL" id="CP011125">
    <property type="protein sequence ID" value="AKF05105.1"/>
    <property type="molecule type" value="Genomic_DNA"/>
</dbReference>
<dbReference type="Proteomes" id="UP000034883">
    <property type="component" value="Chromosome"/>
</dbReference>
<keyword evidence="2" id="KW-0808">Transferase</keyword>
<protein>
    <submittedName>
        <fullName evidence="2">SAM-dependent methyltransferase</fullName>
    </submittedName>
</protein>
<evidence type="ECO:0000259" key="1">
    <source>
        <dbReference type="Pfam" id="PF13679"/>
    </source>
</evidence>
<dbReference type="SUPFAM" id="SSF53335">
    <property type="entry name" value="S-adenosyl-L-methionine-dependent methyltransferases"/>
    <property type="match status" value="1"/>
</dbReference>
<evidence type="ECO:0000313" key="3">
    <source>
        <dbReference type="Proteomes" id="UP000034883"/>
    </source>
</evidence>
<dbReference type="CDD" id="cd02440">
    <property type="entry name" value="AdoMet_MTases"/>
    <property type="match status" value="1"/>
</dbReference>
<keyword evidence="2" id="KW-0489">Methyltransferase</keyword>
<dbReference type="GO" id="GO:0032259">
    <property type="term" value="P:methylation"/>
    <property type="evidence" value="ECO:0007669"/>
    <property type="project" value="UniProtKB-KW"/>
</dbReference>
<dbReference type="AlphaFoldDB" id="A0A0F6W1K9"/>